<feature type="domain" description="WRKY" evidence="8">
    <location>
        <begin position="97"/>
        <end position="161"/>
    </location>
</feature>
<organism evidence="9 10">
    <name type="scientific">Erythroxylum novogranatense</name>
    <dbReference type="NCBI Taxonomy" id="1862640"/>
    <lineage>
        <taxon>Eukaryota</taxon>
        <taxon>Viridiplantae</taxon>
        <taxon>Streptophyta</taxon>
        <taxon>Embryophyta</taxon>
        <taxon>Tracheophyta</taxon>
        <taxon>Spermatophyta</taxon>
        <taxon>Magnoliopsida</taxon>
        <taxon>eudicotyledons</taxon>
        <taxon>Gunneridae</taxon>
        <taxon>Pentapetalae</taxon>
        <taxon>rosids</taxon>
        <taxon>fabids</taxon>
        <taxon>Malpighiales</taxon>
        <taxon>Erythroxylaceae</taxon>
        <taxon>Erythroxylum</taxon>
    </lineage>
</organism>
<feature type="region of interest" description="Disordered" evidence="7">
    <location>
        <begin position="204"/>
        <end position="225"/>
    </location>
</feature>
<evidence type="ECO:0000259" key="8">
    <source>
        <dbReference type="PROSITE" id="PS50811"/>
    </source>
</evidence>
<keyword evidence="3" id="KW-0238">DNA-binding</keyword>
<protein>
    <recommendedName>
        <fullName evidence="8">WRKY domain-containing protein</fullName>
    </recommendedName>
</protein>
<gene>
    <name evidence="9" type="ORF">K2173_023193</name>
</gene>
<keyword evidence="4" id="KW-0804">Transcription</keyword>
<name>A0AAV8UCG0_9ROSI</name>
<dbReference type="InterPro" id="IPR036576">
    <property type="entry name" value="WRKY_dom_sf"/>
</dbReference>
<keyword evidence="2" id="KW-0805">Transcription regulation</keyword>
<evidence type="ECO:0000256" key="3">
    <source>
        <dbReference type="ARBA" id="ARBA00023125"/>
    </source>
</evidence>
<dbReference type="InterPro" id="IPR044810">
    <property type="entry name" value="WRKY_plant"/>
</dbReference>
<keyword evidence="6" id="KW-0175">Coiled coil</keyword>
<evidence type="ECO:0000256" key="7">
    <source>
        <dbReference type="SAM" id="MobiDB-lite"/>
    </source>
</evidence>
<dbReference type="GO" id="GO:0050832">
    <property type="term" value="P:defense response to fungus"/>
    <property type="evidence" value="ECO:0007669"/>
    <property type="project" value="UniProtKB-ARBA"/>
</dbReference>
<evidence type="ECO:0000313" key="9">
    <source>
        <dbReference type="EMBL" id="KAJ8775428.1"/>
    </source>
</evidence>
<keyword evidence="10" id="KW-1185">Reference proteome</keyword>
<dbReference type="PANTHER" id="PTHR31429">
    <property type="entry name" value="WRKY TRANSCRIPTION FACTOR 36-RELATED"/>
    <property type="match status" value="1"/>
</dbReference>
<dbReference type="Gene3D" id="2.20.25.80">
    <property type="entry name" value="WRKY domain"/>
    <property type="match status" value="1"/>
</dbReference>
<evidence type="ECO:0000256" key="5">
    <source>
        <dbReference type="ARBA" id="ARBA00023242"/>
    </source>
</evidence>
<dbReference type="AlphaFoldDB" id="A0AAV8UCG0"/>
<evidence type="ECO:0000256" key="1">
    <source>
        <dbReference type="ARBA" id="ARBA00004123"/>
    </source>
</evidence>
<reference evidence="9 10" key="1">
    <citation type="submission" date="2021-09" db="EMBL/GenBank/DDBJ databases">
        <title>Genomic insights and catalytic innovation underlie evolution of tropane alkaloids biosynthesis.</title>
        <authorList>
            <person name="Wang Y.-J."/>
            <person name="Tian T."/>
            <person name="Huang J.-P."/>
            <person name="Huang S.-X."/>
        </authorList>
    </citation>
    <scope>NUCLEOTIDE SEQUENCE [LARGE SCALE GENOMIC DNA]</scope>
    <source>
        <strain evidence="9">KIB-2018</strain>
        <tissue evidence="9">Leaf</tissue>
    </source>
</reference>
<dbReference type="EMBL" id="JAIWQS010000001">
    <property type="protein sequence ID" value="KAJ8775428.1"/>
    <property type="molecule type" value="Genomic_DNA"/>
</dbReference>
<dbReference type="Pfam" id="PF03106">
    <property type="entry name" value="WRKY"/>
    <property type="match status" value="1"/>
</dbReference>
<dbReference type="GO" id="GO:0003700">
    <property type="term" value="F:DNA-binding transcription factor activity"/>
    <property type="evidence" value="ECO:0007669"/>
    <property type="project" value="InterPro"/>
</dbReference>
<proteinExistence type="predicted"/>
<sequence length="254" mass="28734">MSMQSLYFARTFHFQVEPLQVELESLRKENQTLRFMLETMNIKIDSLQQQLQECKAQELITSLTQCSSSHEEDPEMNKRARIEVNPAQIYVRTDPKDNSLVVRDGYQWRKYGQKVTKDNPSPRAYFRCSMAPGCPVKKKVQRCVEEKSLVVATYEGEHNHDPCDQWLRQSLNSSLSPMDTAATKTQFPATTVPFQQAVVPLDLTLSSPSQEKSRPAEGRSTSTNTTIEQCLASLTNDPSFTAALATAVARSFTM</sequence>
<dbReference type="GO" id="GO:0042742">
    <property type="term" value="P:defense response to bacterium"/>
    <property type="evidence" value="ECO:0007669"/>
    <property type="project" value="UniProtKB-ARBA"/>
</dbReference>
<evidence type="ECO:0000256" key="4">
    <source>
        <dbReference type="ARBA" id="ARBA00023163"/>
    </source>
</evidence>
<dbReference type="InterPro" id="IPR003657">
    <property type="entry name" value="WRKY_dom"/>
</dbReference>
<dbReference type="PANTHER" id="PTHR31429:SF38">
    <property type="entry name" value="WRKY TRANSCRIPTION FACTOR 40-RELATED"/>
    <property type="match status" value="1"/>
</dbReference>
<dbReference type="SMART" id="SM00774">
    <property type="entry name" value="WRKY"/>
    <property type="match status" value="1"/>
</dbReference>
<keyword evidence="5" id="KW-0539">Nucleus</keyword>
<dbReference type="SUPFAM" id="SSF118290">
    <property type="entry name" value="WRKY DNA-binding domain"/>
    <property type="match status" value="1"/>
</dbReference>
<accession>A0AAV8UCG0</accession>
<dbReference type="FunFam" id="2.20.25.80:FF:000008">
    <property type="entry name" value="WRKY transcription factor 40"/>
    <property type="match status" value="1"/>
</dbReference>
<evidence type="ECO:0000256" key="6">
    <source>
        <dbReference type="SAM" id="Coils"/>
    </source>
</evidence>
<evidence type="ECO:0000313" key="10">
    <source>
        <dbReference type="Proteomes" id="UP001159364"/>
    </source>
</evidence>
<dbReference type="GO" id="GO:0031347">
    <property type="term" value="P:regulation of defense response"/>
    <property type="evidence" value="ECO:0007669"/>
    <property type="project" value="UniProtKB-ARBA"/>
</dbReference>
<dbReference type="PROSITE" id="PS50811">
    <property type="entry name" value="WRKY"/>
    <property type="match status" value="1"/>
</dbReference>
<dbReference type="GO" id="GO:0002237">
    <property type="term" value="P:response to molecule of bacterial origin"/>
    <property type="evidence" value="ECO:0007669"/>
    <property type="project" value="UniProtKB-ARBA"/>
</dbReference>
<feature type="coiled-coil region" evidence="6">
    <location>
        <begin position="23"/>
        <end position="57"/>
    </location>
</feature>
<comment type="caution">
    <text evidence="9">The sequence shown here is derived from an EMBL/GenBank/DDBJ whole genome shotgun (WGS) entry which is preliminary data.</text>
</comment>
<dbReference type="GO" id="GO:0043565">
    <property type="term" value="F:sequence-specific DNA binding"/>
    <property type="evidence" value="ECO:0007669"/>
    <property type="project" value="InterPro"/>
</dbReference>
<comment type="subcellular location">
    <subcellularLocation>
        <location evidence="1">Nucleus</location>
    </subcellularLocation>
</comment>
<dbReference type="GO" id="GO:0009751">
    <property type="term" value="P:response to salicylic acid"/>
    <property type="evidence" value="ECO:0007669"/>
    <property type="project" value="UniProtKB-ARBA"/>
</dbReference>
<evidence type="ECO:0000256" key="2">
    <source>
        <dbReference type="ARBA" id="ARBA00023015"/>
    </source>
</evidence>
<dbReference type="GO" id="GO:0005634">
    <property type="term" value="C:nucleus"/>
    <property type="evidence" value="ECO:0007669"/>
    <property type="project" value="UniProtKB-SubCell"/>
</dbReference>
<dbReference type="Proteomes" id="UP001159364">
    <property type="component" value="Linkage Group LG01"/>
</dbReference>